<evidence type="ECO:0000313" key="2">
    <source>
        <dbReference type="Proteomes" id="UP000006468"/>
    </source>
</evidence>
<gene>
    <name evidence="1" type="ORF">GXY_14647</name>
</gene>
<dbReference type="EMBL" id="ADTV01000059">
    <property type="protein sequence ID" value="EFG83174.1"/>
    <property type="molecule type" value="Genomic_DNA"/>
</dbReference>
<proteinExistence type="predicted"/>
<sequence length="50" mass="5340">MIPAVSGCDLCGVFPVGQGPGASSVFAIHDMYLALPLWAIQTVERKWPIP</sequence>
<protein>
    <submittedName>
        <fullName evidence="1">Uncharacterized protein</fullName>
    </submittedName>
</protein>
<evidence type="ECO:0000313" key="1">
    <source>
        <dbReference type="EMBL" id="EFG83174.1"/>
    </source>
</evidence>
<name>D5QIE8_NOVHA</name>
<dbReference type="Proteomes" id="UP000006468">
    <property type="component" value="Chromosome"/>
</dbReference>
<accession>D5QIE8</accession>
<comment type="caution">
    <text evidence="1">The sequence shown here is derived from an EMBL/GenBank/DDBJ whole genome shotgun (WGS) entry which is preliminary data.</text>
</comment>
<dbReference type="AlphaFoldDB" id="D5QIE8"/>
<dbReference type="HOGENOM" id="CLU_3118899_0_0_5"/>
<reference evidence="1 2" key="1">
    <citation type="journal article" date="2010" name="J. Bacteriol.">
        <title>Genome sequence of a cellulose-producing bacterium, Gluconacetobacter hansenii ATCC 23769.</title>
        <authorList>
            <person name="Iyer P.R."/>
            <person name="Geib S.M."/>
            <person name="Catchmark J."/>
            <person name="Kao T.H."/>
            <person name="Tien M."/>
        </authorList>
    </citation>
    <scope>NUCLEOTIDE SEQUENCE [LARGE SCALE GENOMIC DNA]</scope>
    <source>
        <strain evidence="1 2">ATCC 23769</strain>
    </source>
</reference>
<organism evidence="1 2">
    <name type="scientific">Novacetimonas hansenii ATCC 23769</name>
    <dbReference type="NCBI Taxonomy" id="714995"/>
    <lineage>
        <taxon>Bacteria</taxon>
        <taxon>Pseudomonadati</taxon>
        <taxon>Pseudomonadota</taxon>
        <taxon>Alphaproteobacteria</taxon>
        <taxon>Acetobacterales</taxon>
        <taxon>Acetobacteraceae</taxon>
        <taxon>Novacetimonas</taxon>
    </lineage>
</organism>